<evidence type="ECO:0000256" key="1">
    <source>
        <dbReference type="SAM" id="SignalP"/>
    </source>
</evidence>
<evidence type="ECO:0000313" key="2">
    <source>
        <dbReference type="EMBL" id="OWZ05070.1"/>
    </source>
</evidence>
<feature type="non-terminal residue" evidence="2">
    <location>
        <position position="141"/>
    </location>
</feature>
<protein>
    <submittedName>
        <fullName evidence="2">RxLR effector protein</fullName>
    </submittedName>
</protein>
<sequence length="141" mass="15470">MTHRFLLLLVVCTIVSTWNEVAIAQEIATPYHQTNTQRLLTNGVVNPDDVDDERGISMLSVRNIQTFFGRNSGLTKKLTNVHRSDGGVTAVEKNTAVSKMVTVLDKNPASLNKLVKDPNMIQVATSLNKQSGKFTKTDVSA</sequence>
<dbReference type="AlphaFoldDB" id="A0A225VKL5"/>
<proteinExistence type="predicted"/>
<dbReference type="OrthoDB" id="144204at2759"/>
<accession>A0A225VKL5</accession>
<dbReference type="Proteomes" id="UP000198211">
    <property type="component" value="Unassembled WGS sequence"/>
</dbReference>
<feature type="chain" id="PRO_5013098761" evidence="1">
    <location>
        <begin position="25"/>
        <end position="141"/>
    </location>
</feature>
<comment type="caution">
    <text evidence="2">The sequence shown here is derived from an EMBL/GenBank/DDBJ whole genome shotgun (WGS) entry which is preliminary data.</text>
</comment>
<gene>
    <name evidence="2" type="ORF">PHMEG_00022908</name>
</gene>
<dbReference type="EMBL" id="NBNE01004622">
    <property type="protein sequence ID" value="OWZ05070.1"/>
    <property type="molecule type" value="Genomic_DNA"/>
</dbReference>
<keyword evidence="1" id="KW-0732">Signal</keyword>
<name>A0A225VKL5_9STRA</name>
<organism evidence="2 3">
    <name type="scientific">Phytophthora megakarya</name>
    <dbReference type="NCBI Taxonomy" id="4795"/>
    <lineage>
        <taxon>Eukaryota</taxon>
        <taxon>Sar</taxon>
        <taxon>Stramenopiles</taxon>
        <taxon>Oomycota</taxon>
        <taxon>Peronosporomycetes</taxon>
        <taxon>Peronosporales</taxon>
        <taxon>Peronosporaceae</taxon>
        <taxon>Phytophthora</taxon>
    </lineage>
</organism>
<keyword evidence="3" id="KW-1185">Reference proteome</keyword>
<evidence type="ECO:0000313" key="3">
    <source>
        <dbReference type="Proteomes" id="UP000198211"/>
    </source>
</evidence>
<reference evidence="3" key="1">
    <citation type="submission" date="2017-03" db="EMBL/GenBank/DDBJ databases">
        <title>Phytopthora megakarya and P. palmivora, two closely related causual agents of cacao black pod achieved similar genome size and gene model numbers by different mechanisms.</title>
        <authorList>
            <person name="Ali S."/>
            <person name="Shao J."/>
            <person name="Larry D.J."/>
            <person name="Kronmiller B."/>
            <person name="Shen D."/>
            <person name="Strem M.D."/>
            <person name="Melnick R.L."/>
            <person name="Guiltinan M.J."/>
            <person name="Tyler B.M."/>
            <person name="Meinhardt L.W."/>
            <person name="Bailey B.A."/>
        </authorList>
    </citation>
    <scope>NUCLEOTIDE SEQUENCE [LARGE SCALE GENOMIC DNA]</scope>
    <source>
        <strain evidence="3">zdho120</strain>
    </source>
</reference>
<feature type="signal peptide" evidence="1">
    <location>
        <begin position="1"/>
        <end position="24"/>
    </location>
</feature>